<gene>
    <name evidence="1" type="ORF">L2E82_39371</name>
</gene>
<dbReference type="EMBL" id="CM042015">
    <property type="protein sequence ID" value="KAI3709605.1"/>
    <property type="molecule type" value="Genomic_DNA"/>
</dbReference>
<reference evidence="1 2" key="2">
    <citation type="journal article" date="2022" name="Mol. Ecol. Resour.">
        <title>The genomes of chicory, endive, great burdock and yacon provide insights into Asteraceae paleo-polyploidization history and plant inulin production.</title>
        <authorList>
            <person name="Fan W."/>
            <person name="Wang S."/>
            <person name="Wang H."/>
            <person name="Wang A."/>
            <person name="Jiang F."/>
            <person name="Liu H."/>
            <person name="Zhao H."/>
            <person name="Xu D."/>
            <person name="Zhang Y."/>
        </authorList>
    </citation>
    <scope>NUCLEOTIDE SEQUENCE [LARGE SCALE GENOMIC DNA]</scope>
    <source>
        <strain evidence="2">cv. Punajuju</strain>
        <tissue evidence="1">Leaves</tissue>
    </source>
</reference>
<evidence type="ECO:0000313" key="1">
    <source>
        <dbReference type="EMBL" id="KAI3709605.1"/>
    </source>
</evidence>
<sequence>MIWSSPSFSSSTMKRLARRWKNVSSDGEYDSEDNFSLPTCSDFHPMDTEEQEELVRSLERSQAQQSRLWRRVFAGLLCCFIAFLIFSIHGQTTMPWELRYHAYFMEEIESWIVIAADWVGVFVCLMAIAGLLHWSKSHRQCLWLSCYTGVLLAVFWLYNMLKLAQFRWDAIWLPLGPLSGAGFSLYVDHLMNESSEEVKRLRNYMYSYKGR</sequence>
<evidence type="ECO:0000313" key="2">
    <source>
        <dbReference type="Proteomes" id="UP001055811"/>
    </source>
</evidence>
<proteinExistence type="predicted"/>
<organism evidence="1 2">
    <name type="scientific">Cichorium intybus</name>
    <name type="common">Chicory</name>
    <dbReference type="NCBI Taxonomy" id="13427"/>
    <lineage>
        <taxon>Eukaryota</taxon>
        <taxon>Viridiplantae</taxon>
        <taxon>Streptophyta</taxon>
        <taxon>Embryophyta</taxon>
        <taxon>Tracheophyta</taxon>
        <taxon>Spermatophyta</taxon>
        <taxon>Magnoliopsida</taxon>
        <taxon>eudicotyledons</taxon>
        <taxon>Gunneridae</taxon>
        <taxon>Pentapetalae</taxon>
        <taxon>asterids</taxon>
        <taxon>campanulids</taxon>
        <taxon>Asterales</taxon>
        <taxon>Asteraceae</taxon>
        <taxon>Cichorioideae</taxon>
        <taxon>Cichorieae</taxon>
        <taxon>Cichoriinae</taxon>
        <taxon>Cichorium</taxon>
    </lineage>
</organism>
<comment type="caution">
    <text evidence="1">The sequence shown here is derived from an EMBL/GenBank/DDBJ whole genome shotgun (WGS) entry which is preliminary data.</text>
</comment>
<dbReference type="Proteomes" id="UP001055811">
    <property type="component" value="Linkage Group LG07"/>
</dbReference>
<keyword evidence="2" id="KW-1185">Reference proteome</keyword>
<reference evidence="2" key="1">
    <citation type="journal article" date="2022" name="Mol. Ecol. Resour.">
        <title>The genomes of chicory, endive, great burdock and yacon provide insights into Asteraceae palaeo-polyploidization history and plant inulin production.</title>
        <authorList>
            <person name="Fan W."/>
            <person name="Wang S."/>
            <person name="Wang H."/>
            <person name="Wang A."/>
            <person name="Jiang F."/>
            <person name="Liu H."/>
            <person name="Zhao H."/>
            <person name="Xu D."/>
            <person name="Zhang Y."/>
        </authorList>
    </citation>
    <scope>NUCLEOTIDE SEQUENCE [LARGE SCALE GENOMIC DNA]</scope>
    <source>
        <strain evidence="2">cv. Punajuju</strain>
    </source>
</reference>
<protein>
    <submittedName>
        <fullName evidence="1">Uncharacterized protein</fullName>
    </submittedName>
</protein>
<name>A0ACB9AIZ7_CICIN</name>
<accession>A0ACB9AIZ7</accession>